<evidence type="ECO:0000256" key="2">
    <source>
        <dbReference type="ARBA" id="ARBA00007104"/>
    </source>
</evidence>
<dbReference type="InterPro" id="IPR009038">
    <property type="entry name" value="GOLD_dom"/>
</dbReference>
<evidence type="ECO:0000256" key="6">
    <source>
        <dbReference type="ARBA" id="ARBA00022989"/>
    </source>
</evidence>
<keyword evidence="4 9" id="KW-0812">Transmembrane</keyword>
<dbReference type="SMART" id="SM01190">
    <property type="entry name" value="EMP24_GP25L"/>
    <property type="match status" value="1"/>
</dbReference>
<sequence>MAPPPPPPVEASPGIAMEYKVHVDPGREECYYQFVQQGATIYVSFQVLRGGDGMAGFAVRHPSGQIVHPYQWKQGSEYQEVSATGGYYGICVDNQFSRFAAKLVNLYITTFRYDQWEKFTQELQEADVSVENFTSTLSGVDRRIQEMLQYQQLSRGREARDFNLLEDNNSYVQLWSLIQCTVVIVASTIQVFFVKKLFETKASGGRI</sequence>
<evidence type="ECO:0000256" key="4">
    <source>
        <dbReference type="ARBA" id="ARBA00022692"/>
    </source>
</evidence>
<evidence type="ECO:0000256" key="10">
    <source>
        <dbReference type="SAM" id="Phobius"/>
    </source>
</evidence>
<dbReference type="Pfam" id="PF01105">
    <property type="entry name" value="EMP24_GP25L"/>
    <property type="match status" value="1"/>
</dbReference>
<name>A0A9N6ZG46_9CRUS</name>
<evidence type="ECO:0000256" key="9">
    <source>
        <dbReference type="RuleBase" id="RU003827"/>
    </source>
</evidence>
<protein>
    <submittedName>
        <fullName evidence="12">EOG090X0AV2</fullName>
    </submittedName>
</protein>
<dbReference type="InterPro" id="IPR036598">
    <property type="entry name" value="GOLD_dom_sf"/>
</dbReference>
<comment type="similarity">
    <text evidence="2 9">Belongs to the EMP24/GP25L family.</text>
</comment>
<organism evidence="12">
    <name type="scientific">Lynceus sp. MCZ IZ 141354</name>
    <dbReference type="NCBI Taxonomy" id="1930659"/>
    <lineage>
        <taxon>Eukaryota</taxon>
        <taxon>Metazoa</taxon>
        <taxon>Ecdysozoa</taxon>
        <taxon>Arthropoda</taxon>
        <taxon>Crustacea</taxon>
        <taxon>Branchiopoda</taxon>
        <taxon>Diplostraca</taxon>
        <taxon>Laevicaudata</taxon>
        <taxon>Lynceidae</taxon>
        <taxon>Lynceus</taxon>
    </lineage>
</organism>
<comment type="subcellular location">
    <subcellularLocation>
        <location evidence="8">Endomembrane system</location>
        <topology evidence="8">Single-pass membrane protein</topology>
    </subcellularLocation>
    <subcellularLocation>
        <location evidence="1 9">Membrane</location>
        <topology evidence="1 9">Single-pass type I membrane protein</topology>
    </subcellularLocation>
</comment>
<dbReference type="GO" id="GO:0016020">
    <property type="term" value="C:membrane"/>
    <property type="evidence" value="ECO:0007669"/>
    <property type="project" value="UniProtKB-SubCell"/>
</dbReference>
<accession>A0A9N6ZG46</accession>
<dbReference type="GO" id="GO:0012505">
    <property type="term" value="C:endomembrane system"/>
    <property type="evidence" value="ECO:0007669"/>
    <property type="project" value="UniProtKB-SubCell"/>
</dbReference>
<evidence type="ECO:0000259" key="11">
    <source>
        <dbReference type="PROSITE" id="PS50866"/>
    </source>
</evidence>
<dbReference type="EMBL" id="OC989061">
    <property type="protein sequence ID" value="CAG4645716.1"/>
    <property type="molecule type" value="Genomic_DNA"/>
</dbReference>
<gene>
    <name evidence="12" type="primary">EOG090X0AV2</name>
</gene>
<keyword evidence="5" id="KW-0732">Signal</keyword>
<evidence type="ECO:0000256" key="3">
    <source>
        <dbReference type="ARBA" id="ARBA00022473"/>
    </source>
</evidence>
<keyword evidence="3" id="KW-0217">Developmental protein</keyword>
<dbReference type="PROSITE" id="PS50866">
    <property type="entry name" value="GOLD"/>
    <property type="match status" value="1"/>
</dbReference>
<dbReference type="AlphaFoldDB" id="A0A9N6ZG46"/>
<evidence type="ECO:0000256" key="5">
    <source>
        <dbReference type="ARBA" id="ARBA00022729"/>
    </source>
</evidence>
<proteinExistence type="inferred from homology"/>
<feature type="transmembrane region" description="Helical" evidence="10">
    <location>
        <begin position="174"/>
        <end position="194"/>
    </location>
</feature>
<evidence type="ECO:0000313" key="12">
    <source>
        <dbReference type="EMBL" id="CAG4645716.1"/>
    </source>
</evidence>
<dbReference type="InterPro" id="IPR015720">
    <property type="entry name" value="Emp24-like"/>
</dbReference>
<keyword evidence="6 10" id="KW-1133">Transmembrane helix</keyword>
<keyword evidence="7 10" id="KW-0472">Membrane</keyword>
<dbReference type="SUPFAM" id="SSF101576">
    <property type="entry name" value="Supernatant protein factor (SPF), C-terminal domain"/>
    <property type="match status" value="1"/>
</dbReference>
<evidence type="ECO:0000256" key="8">
    <source>
        <dbReference type="ARBA" id="ARBA00037847"/>
    </source>
</evidence>
<evidence type="ECO:0000256" key="7">
    <source>
        <dbReference type="ARBA" id="ARBA00023136"/>
    </source>
</evidence>
<evidence type="ECO:0000256" key="1">
    <source>
        <dbReference type="ARBA" id="ARBA00004479"/>
    </source>
</evidence>
<reference evidence="12" key="1">
    <citation type="submission" date="2021-04" db="EMBL/GenBank/DDBJ databases">
        <authorList>
            <person name="Cornetti L."/>
        </authorList>
    </citation>
    <scope>NUCLEOTIDE SEQUENCE</scope>
</reference>
<dbReference type="PANTHER" id="PTHR22811">
    <property type="entry name" value="TRANSMEMBRANE EMP24 DOMAIN-CONTAINING PROTEIN"/>
    <property type="match status" value="1"/>
</dbReference>
<feature type="domain" description="GOLD" evidence="11">
    <location>
        <begin position="28"/>
        <end position="110"/>
    </location>
</feature>